<feature type="transmembrane region" description="Helical" evidence="1">
    <location>
        <begin position="12"/>
        <end position="32"/>
    </location>
</feature>
<keyword evidence="3" id="KW-1185">Reference proteome</keyword>
<organism evidence="2 3">
    <name type="scientific">Actinoplanes awajinensis subsp. mycoplanecinus</name>
    <dbReference type="NCBI Taxonomy" id="135947"/>
    <lineage>
        <taxon>Bacteria</taxon>
        <taxon>Bacillati</taxon>
        <taxon>Actinomycetota</taxon>
        <taxon>Actinomycetes</taxon>
        <taxon>Micromonosporales</taxon>
        <taxon>Micromonosporaceae</taxon>
        <taxon>Actinoplanes</taxon>
    </lineage>
</organism>
<gene>
    <name evidence="2" type="ORF">ADL15_02925</name>
</gene>
<sequence length="137" mass="14459">MFDVLGDLNWFGILAGFVAFTVLGGVWFALLFPRAYNLSLGRDPGAKPQGSPLFFAGPPLTSLIITITSAVLMAALHIDTYGDALLFGLIVGLGYLTANTVTIAINPNFLRPLLYAAISGTYNLLGSIIVSVLLLAV</sequence>
<dbReference type="RefSeq" id="WP_067684875.1">
    <property type="nucleotide sequence ID" value="NZ_LLZH01000009.1"/>
</dbReference>
<name>A0A0X3VAI7_9ACTN</name>
<dbReference type="InterPro" id="IPR013879">
    <property type="entry name" value="DUF1761"/>
</dbReference>
<evidence type="ECO:0000313" key="2">
    <source>
        <dbReference type="EMBL" id="KUL41819.1"/>
    </source>
</evidence>
<keyword evidence="1" id="KW-0472">Membrane</keyword>
<feature type="transmembrane region" description="Helical" evidence="1">
    <location>
        <begin position="53"/>
        <end position="78"/>
    </location>
</feature>
<evidence type="ECO:0008006" key="4">
    <source>
        <dbReference type="Google" id="ProtNLM"/>
    </source>
</evidence>
<keyword evidence="1" id="KW-1133">Transmembrane helix</keyword>
<feature type="transmembrane region" description="Helical" evidence="1">
    <location>
        <begin position="84"/>
        <end position="106"/>
    </location>
</feature>
<accession>A0A0X3VAI7</accession>
<dbReference type="Pfam" id="PF08570">
    <property type="entry name" value="DUF1761"/>
    <property type="match status" value="1"/>
</dbReference>
<dbReference type="EMBL" id="LLZH01000009">
    <property type="protein sequence ID" value="KUL41819.1"/>
    <property type="molecule type" value="Genomic_DNA"/>
</dbReference>
<comment type="caution">
    <text evidence="2">The sequence shown here is derived from an EMBL/GenBank/DDBJ whole genome shotgun (WGS) entry which is preliminary data.</text>
</comment>
<dbReference type="Proteomes" id="UP000053244">
    <property type="component" value="Unassembled WGS sequence"/>
</dbReference>
<keyword evidence="1" id="KW-0812">Transmembrane</keyword>
<feature type="transmembrane region" description="Helical" evidence="1">
    <location>
        <begin position="113"/>
        <end position="136"/>
    </location>
</feature>
<evidence type="ECO:0000313" key="3">
    <source>
        <dbReference type="Proteomes" id="UP000053244"/>
    </source>
</evidence>
<dbReference type="AlphaFoldDB" id="A0A0X3VAI7"/>
<reference evidence="2 3" key="1">
    <citation type="submission" date="2015-10" db="EMBL/GenBank/DDBJ databases">
        <authorList>
            <person name="Gilbert D.G."/>
        </authorList>
    </citation>
    <scope>NUCLEOTIDE SEQUENCE [LARGE SCALE GENOMIC DNA]</scope>
    <source>
        <strain evidence="2 3">NRRL B-16712</strain>
    </source>
</reference>
<evidence type="ECO:0000256" key="1">
    <source>
        <dbReference type="SAM" id="Phobius"/>
    </source>
</evidence>
<protein>
    <recommendedName>
        <fullName evidence="4">DUF1761 domain-containing protein</fullName>
    </recommendedName>
</protein>
<proteinExistence type="predicted"/>